<accession>A0ABQ5N6H6</accession>
<keyword evidence="2" id="KW-1185">Reference proteome</keyword>
<organism evidence="1 2">
    <name type="scientific">Clostridium omnivorum</name>
    <dbReference type="NCBI Taxonomy" id="1604902"/>
    <lineage>
        <taxon>Bacteria</taxon>
        <taxon>Bacillati</taxon>
        <taxon>Bacillota</taxon>
        <taxon>Clostridia</taxon>
        <taxon>Eubacteriales</taxon>
        <taxon>Clostridiaceae</taxon>
        <taxon>Clostridium</taxon>
    </lineage>
</organism>
<gene>
    <name evidence="1" type="ORF">bsdE14_22120</name>
</gene>
<protein>
    <submittedName>
        <fullName evidence="1">Uncharacterized protein</fullName>
    </submittedName>
</protein>
<dbReference type="RefSeq" id="WP_264850082.1">
    <property type="nucleotide sequence ID" value="NZ_BRXR01000001.1"/>
</dbReference>
<dbReference type="EMBL" id="BRXR01000001">
    <property type="protein sequence ID" value="GLC30802.1"/>
    <property type="molecule type" value="Genomic_DNA"/>
</dbReference>
<reference evidence="1 2" key="1">
    <citation type="journal article" date="2024" name="Int. J. Syst. Evol. Microbiol.">
        <title>Clostridium omnivorum sp. nov., isolated from anoxic soil under the treatment of reductive soil disinfestation.</title>
        <authorList>
            <person name="Ueki A."/>
            <person name="Tonouchi A."/>
            <person name="Kaku N."/>
            <person name="Honma S."/>
            <person name="Ueki K."/>
        </authorList>
    </citation>
    <scope>NUCLEOTIDE SEQUENCE [LARGE SCALE GENOMIC DNA]</scope>
    <source>
        <strain evidence="1 2">E14</strain>
    </source>
</reference>
<name>A0ABQ5N6H6_9CLOT</name>
<dbReference type="Proteomes" id="UP001208567">
    <property type="component" value="Unassembled WGS sequence"/>
</dbReference>
<evidence type="ECO:0000313" key="2">
    <source>
        <dbReference type="Proteomes" id="UP001208567"/>
    </source>
</evidence>
<proteinExistence type="predicted"/>
<comment type="caution">
    <text evidence="1">The sequence shown here is derived from an EMBL/GenBank/DDBJ whole genome shotgun (WGS) entry which is preliminary data.</text>
</comment>
<evidence type="ECO:0000313" key="1">
    <source>
        <dbReference type="EMBL" id="GLC30802.1"/>
    </source>
</evidence>
<sequence length="499" mass="57708">MDLHKLDVVLKMDEKSYKIDIDLQNSVRDYILNNIKLIIDESSNTLNISLLNCSEKEACLNSLSIHLATFNFDHNAACVLNNEDPSKKIEFQPLEESKSAKEFISYLFGMILEEEFSNNYLFAFLCSHTSKVCIKYIIKGNHVKVYAEYVFGVHKLLPNEKLKLDTLYITEGNDPFHSFNKYMDAIAENYELNKLTRQNTKKVIEEDNNDKYNFLFTKKPCSYSIKINGKPISIKVDKEKLYPIDISTKDGKLIIFERVQQLKEKDSNNVHIEHVSSYLEGLLELKILNSYFQLNSLLLELKSVFEGITFSFGKCPLGMAIGNNVILQQELELSRKQGIFKKFSKRKEKYYLNYNFIMKMMLKRSILDYKTKFNIKNTKVRALLETITGDLATKIDTDSQLRSISKDIDSKFGVIPYFQSEDIFGFVTKGKEAIYMAVFNLSENPVKFYCDLSTKMDQIDLDGVVNEVFTDTDYLVSNGKLYIRNFPAMDCCLFKKSIV</sequence>